<dbReference type="InterPro" id="IPR050448">
    <property type="entry name" value="OpgB/LTA_synthase_biosynth"/>
</dbReference>
<dbReference type="RefSeq" id="WP_242856734.1">
    <property type="nucleotide sequence ID" value="NZ_CYYV01000018.1"/>
</dbReference>
<comment type="subcellular location">
    <subcellularLocation>
        <location evidence="1">Cell membrane</location>
        <topology evidence="1">Multi-pass membrane protein</topology>
    </subcellularLocation>
</comment>
<dbReference type="Gene3D" id="2.10.270.10">
    <property type="entry name" value="Cholin Binding"/>
    <property type="match status" value="1"/>
</dbReference>
<feature type="repeat" description="Cell wall-binding" evidence="8">
    <location>
        <begin position="547"/>
        <end position="566"/>
    </location>
</feature>
<evidence type="ECO:0000256" key="7">
    <source>
        <dbReference type="ARBA" id="ARBA00023136"/>
    </source>
</evidence>
<dbReference type="PANTHER" id="PTHR47371">
    <property type="entry name" value="LIPOTEICHOIC ACID SYNTHASE"/>
    <property type="match status" value="1"/>
</dbReference>
<protein>
    <submittedName>
        <fullName evidence="11">Phosphoglycerol transferase I</fullName>
    </submittedName>
</protein>
<proteinExistence type="predicted"/>
<evidence type="ECO:0000313" key="12">
    <source>
        <dbReference type="Proteomes" id="UP000095706"/>
    </source>
</evidence>
<sequence length="585" mass="66587">MKQSKWKKAGRIVLTVLAVLIGTLGVLLFTSERWMRKTWPNLNMEELAYQLKAPIAGTSHDLLMSYVRSCALLAVIALVALVLVSIFLRKKQMAHLAFGLTCIVAGIASIAYSINDVWAALDIKNYLNNQSTYNTIVEDNYVDPARARMTFPEQKRNLIYIYLESMESTYADKANGGAFDKNYIPELTQLAADNVSFSNSDLLGGGHSSVYTTWTIGGIFAQTSGLPLNTGIGRNEMAYQESFFPEINTLGDVLADEGYKQYFFIGSIGAFGGRENYFKEHGDYEIDDYNWAQEQGLIPEDYYEWWGYEDEKLFAFAKDRLTQIAAEGEPFNFTMLTADTHFEDGYPCELCDEENDGDNQYGMVLHCSSKQVTEFVSWIQQQDFYDNTTIVISGDHPTMDADFCENIDADFQRTVYNVIINSAVQPQQEKNRTFTTMDMFPTTLASMGVTIEGDRLGLGTNLFSGEQTLAEQMGYEELNDALSQKSKFFEKMEENLNPVWTKDENGWKFYIAEEDRYAKGEWVTNNPHRYQSDTEQKYYIDADGYAVQGWKLIDGKWYYFSKTGSCRFLVGPCDEPYEVDESQYS</sequence>
<organism evidence="11 12">
    <name type="scientific">Fusicatenibacter saccharivorans</name>
    <dbReference type="NCBI Taxonomy" id="1150298"/>
    <lineage>
        <taxon>Bacteria</taxon>
        <taxon>Bacillati</taxon>
        <taxon>Bacillota</taxon>
        <taxon>Clostridia</taxon>
        <taxon>Lachnospirales</taxon>
        <taxon>Lachnospiraceae</taxon>
        <taxon>Fusicatenibacter</taxon>
    </lineage>
</organism>
<evidence type="ECO:0000256" key="9">
    <source>
        <dbReference type="SAM" id="Phobius"/>
    </source>
</evidence>
<dbReference type="AlphaFoldDB" id="A0A174IHV3"/>
<dbReference type="EMBL" id="CYYV01000018">
    <property type="protein sequence ID" value="CUO86793.1"/>
    <property type="molecule type" value="Genomic_DNA"/>
</dbReference>
<feature type="domain" description="Sulfatase N-terminal" evidence="10">
    <location>
        <begin position="156"/>
        <end position="449"/>
    </location>
</feature>
<keyword evidence="11" id="KW-0808">Transferase</keyword>
<dbReference type="GO" id="GO:0016740">
    <property type="term" value="F:transferase activity"/>
    <property type="evidence" value="ECO:0007669"/>
    <property type="project" value="UniProtKB-KW"/>
</dbReference>
<evidence type="ECO:0000256" key="2">
    <source>
        <dbReference type="ARBA" id="ARBA00004936"/>
    </source>
</evidence>
<gene>
    <name evidence="11" type="ORF">ERS852406_03037</name>
</gene>
<keyword evidence="5" id="KW-0677">Repeat</keyword>
<dbReference type="InterPro" id="IPR000917">
    <property type="entry name" value="Sulfatase_N"/>
</dbReference>
<feature type="transmembrane region" description="Helical" evidence="9">
    <location>
        <begin position="95"/>
        <end position="114"/>
    </location>
</feature>
<dbReference type="PANTHER" id="PTHR47371:SF3">
    <property type="entry name" value="PHOSPHOGLYCEROL TRANSFERASE I"/>
    <property type="match status" value="1"/>
</dbReference>
<evidence type="ECO:0000259" key="10">
    <source>
        <dbReference type="Pfam" id="PF00884"/>
    </source>
</evidence>
<comment type="pathway">
    <text evidence="2">Cell wall biogenesis; lipoteichoic acid biosynthesis.</text>
</comment>
<keyword evidence="6 9" id="KW-1133">Transmembrane helix</keyword>
<dbReference type="Pfam" id="PF00884">
    <property type="entry name" value="Sulfatase"/>
    <property type="match status" value="1"/>
</dbReference>
<feature type="transmembrane region" description="Helical" evidence="9">
    <location>
        <begin position="12"/>
        <end position="30"/>
    </location>
</feature>
<dbReference type="PROSITE" id="PS51170">
    <property type="entry name" value="CW"/>
    <property type="match status" value="1"/>
</dbReference>
<dbReference type="InterPro" id="IPR018337">
    <property type="entry name" value="Cell_wall/Cho-bd_repeat"/>
</dbReference>
<feature type="transmembrane region" description="Helical" evidence="9">
    <location>
        <begin position="66"/>
        <end position="88"/>
    </location>
</feature>
<keyword evidence="3" id="KW-1003">Cell membrane</keyword>
<dbReference type="Gene3D" id="3.40.720.10">
    <property type="entry name" value="Alkaline Phosphatase, subunit A"/>
    <property type="match status" value="1"/>
</dbReference>
<evidence type="ECO:0000256" key="5">
    <source>
        <dbReference type="ARBA" id="ARBA00022737"/>
    </source>
</evidence>
<evidence type="ECO:0000256" key="1">
    <source>
        <dbReference type="ARBA" id="ARBA00004651"/>
    </source>
</evidence>
<accession>A0A174IHV3</accession>
<evidence type="ECO:0000256" key="6">
    <source>
        <dbReference type="ARBA" id="ARBA00022989"/>
    </source>
</evidence>
<evidence type="ECO:0000313" key="11">
    <source>
        <dbReference type="EMBL" id="CUO86793.1"/>
    </source>
</evidence>
<evidence type="ECO:0000256" key="4">
    <source>
        <dbReference type="ARBA" id="ARBA00022692"/>
    </source>
</evidence>
<name>A0A174IHV3_9FIRM</name>
<keyword evidence="7 9" id="KW-0472">Membrane</keyword>
<keyword evidence="4 9" id="KW-0812">Transmembrane</keyword>
<dbReference type="SUPFAM" id="SSF69360">
    <property type="entry name" value="Cell wall binding repeat"/>
    <property type="match status" value="1"/>
</dbReference>
<evidence type="ECO:0000256" key="3">
    <source>
        <dbReference type="ARBA" id="ARBA00022475"/>
    </source>
</evidence>
<dbReference type="Proteomes" id="UP000095706">
    <property type="component" value="Unassembled WGS sequence"/>
</dbReference>
<dbReference type="SUPFAM" id="SSF53649">
    <property type="entry name" value="Alkaline phosphatase-like"/>
    <property type="match status" value="1"/>
</dbReference>
<dbReference type="InterPro" id="IPR017850">
    <property type="entry name" value="Alkaline_phosphatase_core_sf"/>
</dbReference>
<reference evidence="11 12" key="1">
    <citation type="submission" date="2015-09" db="EMBL/GenBank/DDBJ databases">
        <authorList>
            <consortium name="Pathogen Informatics"/>
        </authorList>
    </citation>
    <scope>NUCLEOTIDE SEQUENCE [LARGE SCALE GENOMIC DNA]</scope>
    <source>
        <strain evidence="11 12">2789STDY5608849</strain>
    </source>
</reference>
<evidence type="ECO:0000256" key="8">
    <source>
        <dbReference type="PROSITE-ProRule" id="PRU00591"/>
    </source>
</evidence>
<dbReference type="GO" id="GO:0005886">
    <property type="term" value="C:plasma membrane"/>
    <property type="evidence" value="ECO:0007669"/>
    <property type="project" value="UniProtKB-SubCell"/>
</dbReference>
<dbReference type="CDD" id="cd16015">
    <property type="entry name" value="LTA_synthase"/>
    <property type="match status" value="1"/>
</dbReference>